<name>A0AAD7GI31_9AGAR</name>
<dbReference type="AlphaFoldDB" id="A0AAD7GI31"/>
<proteinExistence type="predicted"/>
<gene>
    <name evidence="1" type="ORF">B0H16DRAFT_1350872</name>
</gene>
<organism evidence="1 2">
    <name type="scientific">Mycena metata</name>
    <dbReference type="NCBI Taxonomy" id="1033252"/>
    <lineage>
        <taxon>Eukaryota</taxon>
        <taxon>Fungi</taxon>
        <taxon>Dikarya</taxon>
        <taxon>Basidiomycota</taxon>
        <taxon>Agaricomycotina</taxon>
        <taxon>Agaricomycetes</taxon>
        <taxon>Agaricomycetidae</taxon>
        <taxon>Agaricales</taxon>
        <taxon>Marasmiineae</taxon>
        <taxon>Mycenaceae</taxon>
        <taxon>Mycena</taxon>
    </lineage>
</organism>
<evidence type="ECO:0000313" key="2">
    <source>
        <dbReference type="Proteomes" id="UP001215598"/>
    </source>
</evidence>
<comment type="caution">
    <text evidence="1">The sequence shown here is derived from an EMBL/GenBank/DDBJ whole genome shotgun (WGS) entry which is preliminary data.</text>
</comment>
<dbReference type="Proteomes" id="UP001215598">
    <property type="component" value="Unassembled WGS sequence"/>
</dbReference>
<keyword evidence="2" id="KW-1185">Reference proteome</keyword>
<feature type="non-terminal residue" evidence="1">
    <location>
        <position position="166"/>
    </location>
</feature>
<protein>
    <recommendedName>
        <fullName evidence="3">Endonuclease/exonuclease/phosphatase domain-containing protein</fullName>
    </recommendedName>
</protein>
<reference evidence="1" key="1">
    <citation type="submission" date="2023-03" db="EMBL/GenBank/DDBJ databases">
        <title>Massive genome expansion in bonnet fungi (Mycena s.s.) driven by repeated elements and novel gene families across ecological guilds.</title>
        <authorList>
            <consortium name="Lawrence Berkeley National Laboratory"/>
            <person name="Harder C.B."/>
            <person name="Miyauchi S."/>
            <person name="Viragh M."/>
            <person name="Kuo A."/>
            <person name="Thoen E."/>
            <person name="Andreopoulos B."/>
            <person name="Lu D."/>
            <person name="Skrede I."/>
            <person name="Drula E."/>
            <person name="Henrissat B."/>
            <person name="Morin E."/>
            <person name="Kohler A."/>
            <person name="Barry K."/>
            <person name="LaButti K."/>
            <person name="Morin E."/>
            <person name="Salamov A."/>
            <person name="Lipzen A."/>
            <person name="Mereny Z."/>
            <person name="Hegedus B."/>
            <person name="Baldrian P."/>
            <person name="Stursova M."/>
            <person name="Weitz H."/>
            <person name="Taylor A."/>
            <person name="Grigoriev I.V."/>
            <person name="Nagy L.G."/>
            <person name="Martin F."/>
            <person name="Kauserud H."/>
        </authorList>
    </citation>
    <scope>NUCLEOTIDE SEQUENCE</scope>
    <source>
        <strain evidence="1">CBHHK182m</strain>
    </source>
</reference>
<accession>A0AAD7GI31</accession>
<evidence type="ECO:0000313" key="1">
    <source>
        <dbReference type="EMBL" id="KAJ7695814.1"/>
    </source>
</evidence>
<dbReference type="EMBL" id="JARKIB010000647">
    <property type="protein sequence ID" value="KAJ7695814.1"/>
    <property type="molecule type" value="Genomic_DNA"/>
</dbReference>
<sequence>MDIDATVNPSLCVGSDHLPIHYSLNFDNVVSLSESIKFNSDKMDLDVFLGTLRAKLGSRPLPVVSTAEDLDKAVDFLNDVILAAMEVSTPRHRPSSVAKRWWSPRLTSLRSNMRRSRRRYQHSLVPSARAAWLLARREFYRAISDAKHHVWAAYLQDLQRIDIYKA</sequence>
<evidence type="ECO:0008006" key="3">
    <source>
        <dbReference type="Google" id="ProtNLM"/>
    </source>
</evidence>